<dbReference type="EMBL" id="LR215974">
    <property type="protein sequence ID" value="VFB04516.1"/>
    <property type="molecule type" value="Genomic_DNA"/>
</dbReference>
<dbReference type="Proteomes" id="UP000290013">
    <property type="component" value="Chromosome"/>
</dbReference>
<dbReference type="AlphaFoldDB" id="A0A4U8WFK7"/>
<proteinExistence type="predicted"/>
<evidence type="ECO:0000313" key="2">
    <source>
        <dbReference type="Proteomes" id="UP000290013"/>
    </source>
</evidence>
<accession>A0A4U8WFK7</accession>
<protein>
    <recommendedName>
        <fullName evidence="3">MORN repeat variant</fullName>
    </recommendedName>
</protein>
<gene>
    <name evidence="1" type="ORF">NCTC12078_02542</name>
</gene>
<evidence type="ECO:0008006" key="3">
    <source>
        <dbReference type="Google" id="ProtNLM"/>
    </source>
</evidence>
<dbReference type="KEGG" id="ctai:NCTC12078_02542"/>
<evidence type="ECO:0000313" key="1">
    <source>
        <dbReference type="EMBL" id="VFB04516.1"/>
    </source>
</evidence>
<dbReference type="RefSeq" id="WP_130914737.1">
    <property type="nucleotide sequence ID" value="NZ_LR215974.1"/>
</dbReference>
<sequence length="173" mass="20954">MKFLFLITFLPLYLFCQKKDTIDHDKLSLYFNDNGKLYKVIKRSNGSIFNGWGKFESYDGYEYRYYKNNKLLYADFRDFQNQIIKREIACKNSDNCLEEFEYYDNNTALIKKKYFICVEIDDDGEIVEKKCKNYFEYYKNGQLKVMGQYENNQEKGLWIYLNENGKIINKINK</sequence>
<reference evidence="1 2" key="1">
    <citation type="submission" date="2019-02" db="EMBL/GenBank/DDBJ databases">
        <authorList>
            <consortium name="Pathogen Informatics"/>
        </authorList>
    </citation>
    <scope>NUCLEOTIDE SEQUENCE [LARGE SCALE GENOMIC DNA]</scope>
    <source>
        <strain evidence="1 2">3012STDY6944375</strain>
    </source>
</reference>
<dbReference type="Gene3D" id="2.20.110.10">
    <property type="entry name" value="Histone H3 K4-specific methyltransferase SET7/9 N-terminal domain"/>
    <property type="match status" value="1"/>
</dbReference>
<organism evidence="1 2">
    <name type="scientific">Chryseobacterium taihuense</name>
    <dbReference type="NCBI Taxonomy" id="1141221"/>
    <lineage>
        <taxon>Bacteria</taxon>
        <taxon>Pseudomonadati</taxon>
        <taxon>Bacteroidota</taxon>
        <taxon>Flavobacteriia</taxon>
        <taxon>Flavobacteriales</taxon>
        <taxon>Weeksellaceae</taxon>
        <taxon>Chryseobacterium group</taxon>
        <taxon>Chryseobacterium</taxon>
    </lineage>
</organism>
<name>A0A4U8WFK7_9FLAO</name>